<keyword evidence="4" id="KW-1185">Reference proteome</keyword>
<feature type="domain" description="Deltex C-terminal" evidence="2">
    <location>
        <begin position="41"/>
        <end position="77"/>
    </location>
</feature>
<evidence type="ECO:0000259" key="2">
    <source>
        <dbReference type="Pfam" id="PF18102"/>
    </source>
</evidence>
<reference evidence="3 4" key="1">
    <citation type="submission" date="2019-04" db="EMBL/GenBank/DDBJ databases">
        <title>Draft genome of the big-headed turtle Platysternon megacephalum.</title>
        <authorList>
            <person name="Gong S."/>
        </authorList>
    </citation>
    <scope>NUCLEOTIDE SEQUENCE [LARGE SCALE GENOMIC DNA]</scope>
    <source>
        <strain evidence="3">DO16091913</strain>
        <tissue evidence="3">Muscle</tissue>
    </source>
</reference>
<proteinExistence type="predicted"/>
<feature type="region of interest" description="Disordered" evidence="1">
    <location>
        <begin position="1"/>
        <end position="60"/>
    </location>
</feature>
<dbReference type="OrthoDB" id="10657898at2759"/>
<organism evidence="3 4">
    <name type="scientific">Platysternon megacephalum</name>
    <name type="common">big-headed turtle</name>
    <dbReference type="NCBI Taxonomy" id="55544"/>
    <lineage>
        <taxon>Eukaryota</taxon>
        <taxon>Metazoa</taxon>
        <taxon>Chordata</taxon>
        <taxon>Craniata</taxon>
        <taxon>Vertebrata</taxon>
        <taxon>Euteleostomi</taxon>
        <taxon>Archelosauria</taxon>
        <taxon>Testudinata</taxon>
        <taxon>Testudines</taxon>
        <taxon>Cryptodira</taxon>
        <taxon>Durocryptodira</taxon>
        <taxon>Testudinoidea</taxon>
        <taxon>Platysternidae</taxon>
        <taxon>Platysternon</taxon>
    </lineage>
</organism>
<evidence type="ECO:0000256" key="1">
    <source>
        <dbReference type="SAM" id="MobiDB-lite"/>
    </source>
</evidence>
<dbReference type="Proteomes" id="UP000297703">
    <property type="component" value="Unassembled WGS sequence"/>
</dbReference>
<gene>
    <name evidence="3" type="ORF">DR999_PMT09454</name>
</gene>
<name>A0A4D9EBP0_9SAUR</name>
<accession>A0A4D9EBP0</accession>
<reference evidence="3 4" key="2">
    <citation type="submission" date="2019-04" db="EMBL/GenBank/DDBJ databases">
        <title>The genome sequence of big-headed turtle.</title>
        <authorList>
            <person name="Gong S."/>
        </authorList>
    </citation>
    <scope>NUCLEOTIDE SEQUENCE [LARGE SCALE GENOMIC DNA]</scope>
    <source>
        <strain evidence="3">DO16091913</strain>
        <tissue evidence="3">Muscle</tissue>
    </source>
</reference>
<dbReference type="InterPro" id="IPR039396">
    <property type="entry name" value="Deltex_C"/>
</dbReference>
<comment type="caution">
    <text evidence="3">The sequence shown here is derived from an EMBL/GenBank/DDBJ whole genome shotgun (WGS) entry which is preliminary data.</text>
</comment>
<dbReference type="Gene3D" id="3.30.390.130">
    <property type="match status" value="1"/>
</dbReference>
<dbReference type="Pfam" id="PF18102">
    <property type="entry name" value="DTC"/>
    <property type="match status" value="1"/>
</dbReference>
<evidence type="ECO:0000313" key="3">
    <source>
        <dbReference type="EMBL" id="TFK07657.1"/>
    </source>
</evidence>
<sequence length="78" mass="8835">MSPASANGQANNSKSKMLQSRETATVKALHGVRPEEAAQRNHFTARTEQRRLPGRRFGYPDPNYLKRVREELKAKGIE</sequence>
<feature type="compositionally biased region" description="Basic and acidic residues" evidence="1">
    <location>
        <begin position="32"/>
        <end position="51"/>
    </location>
</feature>
<feature type="compositionally biased region" description="Polar residues" evidence="1">
    <location>
        <begin position="1"/>
        <end position="23"/>
    </location>
</feature>
<dbReference type="AlphaFoldDB" id="A0A4D9EBP0"/>
<evidence type="ECO:0000313" key="4">
    <source>
        <dbReference type="Proteomes" id="UP000297703"/>
    </source>
</evidence>
<dbReference type="EMBL" id="QXTE01000080">
    <property type="protein sequence ID" value="TFK07657.1"/>
    <property type="molecule type" value="Genomic_DNA"/>
</dbReference>
<dbReference type="InterPro" id="IPR039399">
    <property type="entry name" value="Deltex_C_sf"/>
</dbReference>
<protein>
    <submittedName>
        <fullName evidence="3">Protein C-ets-2</fullName>
    </submittedName>
</protein>